<dbReference type="Proteomes" id="UP000031760">
    <property type="component" value="Chromosome"/>
</dbReference>
<keyword evidence="8" id="KW-0764">Sulfate transport</keyword>
<evidence type="ECO:0000256" key="10">
    <source>
        <dbReference type="SAM" id="Phobius"/>
    </source>
</evidence>
<evidence type="ECO:0000256" key="2">
    <source>
        <dbReference type="ARBA" id="ARBA00022448"/>
    </source>
</evidence>
<reference evidence="11 12" key="1">
    <citation type="journal article" date="2014" name="Proc. Natl. Acad. Sci. U.S.A.">
        <title>Functional characterization of flavobacteria rhodopsins reveals a unique class of light-driven chloride pump in bacteria.</title>
        <authorList>
            <person name="Yoshizawa S."/>
            <person name="Kumagai Y."/>
            <person name="Kim H."/>
            <person name="Ogura Y."/>
            <person name="Hayashi T."/>
            <person name="Iwasaki W."/>
            <person name="DeLong E.F."/>
            <person name="Kogure K."/>
        </authorList>
    </citation>
    <scope>NUCLEOTIDE SEQUENCE [LARGE SCALE GENOMIC DNA]</scope>
    <source>
        <strain evidence="11 12">S1-08</strain>
    </source>
</reference>
<dbReference type="PANTHER" id="PTHR37468">
    <property type="entry name" value="SULFATE TRANSPORTER CYSZ"/>
    <property type="match status" value="1"/>
</dbReference>
<dbReference type="HOGENOM" id="CLU_093767_0_0_10"/>
<gene>
    <name evidence="11" type="ORF">NMS_0610</name>
</gene>
<evidence type="ECO:0000256" key="8">
    <source>
        <dbReference type="ARBA" id="ARBA00023032"/>
    </source>
</evidence>
<keyword evidence="12" id="KW-1185">Reference proteome</keyword>
<evidence type="ECO:0000256" key="1">
    <source>
        <dbReference type="ARBA" id="ARBA00004141"/>
    </source>
</evidence>
<evidence type="ECO:0000256" key="3">
    <source>
        <dbReference type="ARBA" id="ARBA00022475"/>
    </source>
</evidence>
<feature type="transmembrane region" description="Helical" evidence="10">
    <location>
        <begin position="27"/>
        <end position="49"/>
    </location>
</feature>
<keyword evidence="4" id="KW-0997">Cell inner membrane</keyword>
<feature type="transmembrane region" description="Helical" evidence="10">
    <location>
        <begin position="69"/>
        <end position="90"/>
    </location>
</feature>
<feature type="transmembrane region" description="Helical" evidence="10">
    <location>
        <begin position="143"/>
        <end position="173"/>
    </location>
</feature>
<proteinExistence type="predicted"/>
<dbReference type="AlphaFoldDB" id="W8VNS0"/>
<evidence type="ECO:0000313" key="11">
    <source>
        <dbReference type="EMBL" id="BAO54619.1"/>
    </source>
</evidence>
<evidence type="ECO:0000256" key="5">
    <source>
        <dbReference type="ARBA" id="ARBA00022605"/>
    </source>
</evidence>
<dbReference type="KEGG" id="nmf:NMS_0610"/>
<evidence type="ECO:0000313" key="12">
    <source>
        <dbReference type="Proteomes" id="UP000031760"/>
    </source>
</evidence>
<keyword evidence="7 10" id="KW-1133">Transmembrane helix</keyword>
<keyword evidence="9 10" id="KW-0472">Membrane</keyword>
<name>W8VNS0_9FLAO</name>
<keyword evidence="6 10" id="KW-0812">Transmembrane</keyword>
<keyword evidence="5" id="KW-0028">Amino-acid biosynthesis</keyword>
<dbReference type="GO" id="GO:0000103">
    <property type="term" value="P:sulfate assimilation"/>
    <property type="evidence" value="ECO:0007669"/>
    <property type="project" value="TreeGrafter"/>
</dbReference>
<evidence type="ECO:0000256" key="4">
    <source>
        <dbReference type="ARBA" id="ARBA00022519"/>
    </source>
</evidence>
<organism evidence="11 12">
    <name type="scientific">Nonlabens marinus S1-08</name>
    <dbReference type="NCBI Taxonomy" id="1454201"/>
    <lineage>
        <taxon>Bacteria</taxon>
        <taxon>Pseudomonadati</taxon>
        <taxon>Bacteroidota</taxon>
        <taxon>Flavobacteriia</taxon>
        <taxon>Flavobacteriales</taxon>
        <taxon>Flavobacteriaceae</taxon>
        <taxon>Nonlabens</taxon>
    </lineage>
</organism>
<keyword evidence="2" id="KW-0813">Transport</keyword>
<accession>W8VNS0</accession>
<dbReference type="OrthoDB" id="9787566at2"/>
<protein>
    <recommendedName>
        <fullName evidence="13">Coproporphyrinogen III oxidase</fullName>
    </recommendedName>
</protein>
<evidence type="ECO:0000256" key="9">
    <source>
        <dbReference type="ARBA" id="ARBA00023136"/>
    </source>
</evidence>
<sequence length="259" mass="29073">MIKNILRALKDYTGSFKLMTQLGLWKYFMVPMGISFLFAVLIGFTAYGLSDNVASVLTSLWVWETGSEAFFAFAEILSAILIVILGLLIYKHFVMAMSAPFMSPVSEKIEKHLYPDLQSSITHRDTSYSAQLYRGIRINVRNLFFELLLTLPLLVLSLIPVVGIVFWIIGFLVQSYYAGFGNMDYTLERHFKYRESVDFVKSNRGYAIGNGIVFNAMLLIPVIGIILVLPVSVTAASKTTLELLSEQKLLTDPATNIIV</sequence>
<evidence type="ECO:0008006" key="13">
    <source>
        <dbReference type="Google" id="ProtNLM"/>
    </source>
</evidence>
<dbReference type="EMBL" id="AP014548">
    <property type="protein sequence ID" value="BAO54619.1"/>
    <property type="molecule type" value="Genomic_DNA"/>
</dbReference>
<dbReference type="STRING" id="1454201.NMS_0610"/>
<evidence type="ECO:0000256" key="6">
    <source>
        <dbReference type="ARBA" id="ARBA00022692"/>
    </source>
</evidence>
<dbReference type="GO" id="GO:0005886">
    <property type="term" value="C:plasma membrane"/>
    <property type="evidence" value="ECO:0007669"/>
    <property type="project" value="TreeGrafter"/>
</dbReference>
<dbReference type="Pfam" id="PF07264">
    <property type="entry name" value="EI24"/>
    <property type="match status" value="1"/>
</dbReference>
<dbReference type="InterPro" id="IPR050480">
    <property type="entry name" value="CysZ-like"/>
</dbReference>
<keyword evidence="3" id="KW-1003">Cell membrane</keyword>
<dbReference type="InterPro" id="IPR059112">
    <property type="entry name" value="CysZ/EI24"/>
</dbReference>
<dbReference type="GO" id="GO:0009675">
    <property type="term" value="F:high-affinity sulfate:proton symporter activity"/>
    <property type="evidence" value="ECO:0007669"/>
    <property type="project" value="TreeGrafter"/>
</dbReference>
<dbReference type="GO" id="GO:0019344">
    <property type="term" value="P:cysteine biosynthetic process"/>
    <property type="evidence" value="ECO:0007669"/>
    <property type="project" value="TreeGrafter"/>
</dbReference>
<feature type="transmembrane region" description="Helical" evidence="10">
    <location>
        <begin position="206"/>
        <end position="229"/>
    </location>
</feature>
<comment type="subcellular location">
    <subcellularLocation>
        <location evidence="1">Membrane</location>
        <topology evidence="1">Multi-pass membrane protein</topology>
    </subcellularLocation>
</comment>
<dbReference type="PANTHER" id="PTHR37468:SF1">
    <property type="entry name" value="SULFATE TRANSPORTER CYSZ"/>
    <property type="match status" value="1"/>
</dbReference>
<evidence type="ECO:0000256" key="7">
    <source>
        <dbReference type="ARBA" id="ARBA00022989"/>
    </source>
</evidence>